<feature type="non-terminal residue" evidence="1">
    <location>
        <position position="51"/>
    </location>
</feature>
<proteinExistence type="predicted"/>
<comment type="caution">
    <text evidence="1">The sequence shown here is derived from an EMBL/GenBank/DDBJ whole genome shotgun (WGS) entry which is preliminary data.</text>
</comment>
<accession>A0A699S0T1</accession>
<dbReference type="AlphaFoldDB" id="A0A699S0T1"/>
<name>A0A699S0T1_TANCI</name>
<gene>
    <name evidence="1" type="ORF">Tci_862984</name>
</gene>
<protein>
    <submittedName>
        <fullName evidence="1">Uncharacterized protein</fullName>
    </submittedName>
</protein>
<sequence>MSSSNNKGSECEKVVTSKENTEELVVNGKCKMMNGDVLIDECNGGEVILIK</sequence>
<organism evidence="1">
    <name type="scientific">Tanacetum cinerariifolium</name>
    <name type="common">Dalmatian daisy</name>
    <name type="synonym">Chrysanthemum cinerariifolium</name>
    <dbReference type="NCBI Taxonomy" id="118510"/>
    <lineage>
        <taxon>Eukaryota</taxon>
        <taxon>Viridiplantae</taxon>
        <taxon>Streptophyta</taxon>
        <taxon>Embryophyta</taxon>
        <taxon>Tracheophyta</taxon>
        <taxon>Spermatophyta</taxon>
        <taxon>Magnoliopsida</taxon>
        <taxon>eudicotyledons</taxon>
        <taxon>Gunneridae</taxon>
        <taxon>Pentapetalae</taxon>
        <taxon>asterids</taxon>
        <taxon>campanulids</taxon>
        <taxon>Asterales</taxon>
        <taxon>Asteraceae</taxon>
        <taxon>Asteroideae</taxon>
        <taxon>Anthemideae</taxon>
        <taxon>Anthemidinae</taxon>
        <taxon>Tanacetum</taxon>
    </lineage>
</organism>
<evidence type="ECO:0000313" key="1">
    <source>
        <dbReference type="EMBL" id="GFC91014.1"/>
    </source>
</evidence>
<reference evidence="1" key="1">
    <citation type="journal article" date="2019" name="Sci. Rep.">
        <title>Draft genome of Tanacetum cinerariifolium, the natural source of mosquito coil.</title>
        <authorList>
            <person name="Yamashiro T."/>
            <person name="Shiraishi A."/>
            <person name="Satake H."/>
            <person name="Nakayama K."/>
        </authorList>
    </citation>
    <scope>NUCLEOTIDE SEQUENCE</scope>
</reference>
<dbReference type="EMBL" id="BKCJ011129384">
    <property type="protein sequence ID" value="GFC91014.1"/>
    <property type="molecule type" value="Genomic_DNA"/>
</dbReference>